<evidence type="ECO:0000256" key="4">
    <source>
        <dbReference type="ARBA" id="ARBA00023110"/>
    </source>
</evidence>
<keyword evidence="5 6" id="KW-0413">Isomerase</keyword>
<sequence length="326" mass="35834">MRSGLRFVFLPCFIFLSSASKCSLFFRNHLRLKMTCLFWAERCFCLLFSYFIKIKFMRYFSLNAVFSVLLLLAVLTACQSEEPVTEVTPDFPEGLVVEDVVIGDGEVVQADDILSVHYTGFLEDGSVFDSSEGRDPFNFQLGAGQVIPGWDNGLEGMRVGGKRNLTIPPDLAYGEAGAGGVIPPNATISFEVELLEVFRMPEAVWEYDEADVVTTESGLQYVIIEEGSGSQVETNDRVFVHYDGFLTDGTLFDSSAMRGQPLSIVVGVGMVIRGWDEGLQGMQVGEKRVLIIPAELGYGDQARGDLIPANSTLVFNVNLVDKQPGS</sequence>
<comment type="similarity">
    <text evidence="2">Belongs to the FKBP-type PPIase family.</text>
</comment>
<dbReference type="FunFam" id="3.10.50.40:FF:000006">
    <property type="entry name" value="Peptidyl-prolyl cis-trans isomerase"/>
    <property type="match status" value="2"/>
</dbReference>
<proteinExistence type="inferred from homology"/>
<evidence type="ECO:0000313" key="9">
    <source>
        <dbReference type="EMBL" id="AXJ01270.1"/>
    </source>
</evidence>
<protein>
    <recommendedName>
        <fullName evidence="3 6">peptidylprolyl isomerase</fullName>
        <ecNumber evidence="3 6">5.2.1.8</ecNumber>
    </recommendedName>
</protein>
<evidence type="ECO:0000256" key="7">
    <source>
        <dbReference type="SAM" id="Phobius"/>
    </source>
</evidence>
<dbReference type="EC" id="5.2.1.8" evidence="3 6"/>
<dbReference type="SUPFAM" id="SSF54534">
    <property type="entry name" value="FKBP-like"/>
    <property type="match status" value="2"/>
</dbReference>
<evidence type="ECO:0000256" key="5">
    <source>
        <dbReference type="ARBA" id="ARBA00023235"/>
    </source>
</evidence>
<evidence type="ECO:0000256" key="3">
    <source>
        <dbReference type="ARBA" id="ARBA00013194"/>
    </source>
</evidence>
<dbReference type="AlphaFoldDB" id="A0A345ULB8"/>
<accession>A0A345ULB8</accession>
<feature type="domain" description="PPIase FKBP-type" evidence="8">
    <location>
        <begin position="235"/>
        <end position="323"/>
    </location>
</feature>
<dbReference type="Proteomes" id="UP000254808">
    <property type="component" value="Chromosome"/>
</dbReference>
<evidence type="ECO:0000256" key="6">
    <source>
        <dbReference type="PROSITE-ProRule" id="PRU00277"/>
    </source>
</evidence>
<evidence type="ECO:0000256" key="2">
    <source>
        <dbReference type="ARBA" id="ARBA00006577"/>
    </source>
</evidence>
<dbReference type="KEGG" id="cprv:CYPRO_2020"/>
<dbReference type="PANTHER" id="PTHR43811">
    <property type="entry name" value="FKBP-TYPE PEPTIDYL-PROLYL CIS-TRANS ISOMERASE FKPA"/>
    <property type="match status" value="1"/>
</dbReference>
<dbReference type="InterPro" id="IPR046357">
    <property type="entry name" value="PPIase_dom_sf"/>
</dbReference>
<evidence type="ECO:0000256" key="1">
    <source>
        <dbReference type="ARBA" id="ARBA00000971"/>
    </source>
</evidence>
<dbReference type="Pfam" id="PF00254">
    <property type="entry name" value="FKBP_C"/>
    <property type="match status" value="2"/>
</dbReference>
<organism evidence="9 10">
    <name type="scientific">Cyclonatronum proteinivorum</name>
    <dbReference type="NCBI Taxonomy" id="1457365"/>
    <lineage>
        <taxon>Bacteria</taxon>
        <taxon>Pseudomonadati</taxon>
        <taxon>Balneolota</taxon>
        <taxon>Balneolia</taxon>
        <taxon>Balneolales</taxon>
        <taxon>Cyclonatronaceae</taxon>
        <taxon>Cyclonatronum</taxon>
    </lineage>
</organism>
<gene>
    <name evidence="9" type="ORF">CYPRO_2020</name>
</gene>
<dbReference type="PANTHER" id="PTHR43811:SF19">
    <property type="entry name" value="39 KDA FK506-BINDING NUCLEAR PROTEIN"/>
    <property type="match status" value="1"/>
</dbReference>
<feature type="transmembrane region" description="Helical" evidence="7">
    <location>
        <begin position="59"/>
        <end position="77"/>
    </location>
</feature>
<keyword evidence="10" id="KW-1185">Reference proteome</keyword>
<keyword evidence="7" id="KW-0472">Membrane</keyword>
<name>A0A345ULB8_9BACT</name>
<dbReference type="GO" id="GO:0003755">
    <property type="term" value="F:peptidyl-prolyl cis-trans isomerase activity"/>
    <property type="evidence" value="ECO:0007669"/>
    <property type="project" value="UniProtKB-KW"/>
</dbReference>
<dbReference type="PROSITE" id="PS50059">
    <property type="entry name" value="FKBP_PPIASE"/>
    <property type="match status" value="2"/>
</dbReference>
<feature type="domain" description="PPIase FKBP-type" evidence="8">
    <location>
        <begin position="111"/>
        <end position="198"/>
    </location>
</feature>
<dbReference type="InterPro" id="IPR001179">
    <property type="entry name" value="PPIase_FKBP_dom"/>
</dbReference>
<keyword evidence="7" id="KW-0812">Transmembrane</keyword>
<reference evidence="9 10" key="1">
    <citation type="submission" date="2018-03" db="EMBL/GenBank/DDBJ databases">
        <title>Phenotypic and genomic properties of Cyclonatronum proteinivorum gen. nov., sp. nov., a haloalkaliphilic bacteroidete from soda lakes possessing Na+-translocating rhodopsin.</title>
        <authorList>
            <person name="Toshchakov S.V."/>
            <person name="Korzhenkov A."/>
            <person name="Samarov N.I."/>
            <person name="Kublanov I.V."/>
            <person name="Muntyan M.S."/>
            <person name="Sorokin D.Y."/>
        </authorList>
    </citation>
    <scope>NUCLEOTIDE SEQUENCE [LARGE SCALE GENOMIC DNA]</scope>
    <source>
        <strain evidence="9 10">Omega</strain>
    </source>
</reference>
<keyword evidence="7" id="KW-1133">Transmembrane helix</keyword>
<dbReference type="Gene3D" id="3.10.50.40">
    <property type="match status" value="2"/>
</dbReference>
<evidence type="ECO:0000259" key="8">
    <source>
        <dbReference type="PROSITE" id="PS50059"/>
    </source>
</evidence>
<dbReference type="EMBL" id="CP027806">
    <property type="protein sequence ID" value="AXJ01270.1"/>
    <property type="molecule type" value="Genomic_DNA"/>
</dbReference>
<comment type="catalytic activity">
    <reaction evidence="1 6">
        <text>[protein]-peptidylproline (omega=180) = [protein]-peptidylproline (omega=0)</text>
        <dbReference type="Rhea" id="RHEA:16237"/>
        <dbReference type="Rhea" id="RHEA-COMP:10747"/>
        <dbReference type="Rhea" id="RHEA-COMP:10748"/>
        <dbReference type="ChEBI" id="CHEBI:83833"/>
        <dbReference type="ChEBI" id="CHEBI:83834"/>
        <dbReference type="EC" id="5.2.1.8"/>
    </reaction>
</comment>
<evidence type="ECO:0000313" key="10">
    <source>
        <dbReference type="Proteomes" id="UP000254808"/>
    </source>
</evidence>
<keyword evidence="4 6" id="KW-0697">Rotamase</keyword>